<feature type="domain" description="Bacteriophage tail tape measure N-terminal" evidence="3">
    <location>
        <begin position="157"/>
        <end position="302"/>
    </location>
</feature>
<dbReference type="Pfam" id="PF06791">
    <property type="entry name" value="TMP_2"/>
    <property type="match status" value="1"/>
</dbReference>
<dbReference type="InterPro" id="IPR009628">
    <property type="entry name" value="Phage_tape_measure_N"/>
</dbReference>
<evidence type="ECO:0000313" key="4">
    <source>
        <dbReference type="EMBL" id="RUM06818.1"/>
    </source>
</evidence>
<dbReference type="Proteomes" id="UP000278081">
    <property type="component" value="Unassembled WGS sequence"/>
</dbReference>
<evidence type="ECO:0000256" key="1">
    <source>
        <dbReference type="SAM" id="Coils"/>
    </source>
</evidence>
<dbReference type="EMBL" id="RJTJ01000008">
    <property type="protein sequence ID" value="RUM06818.1"/>
    <property type="molecule type" value="Genomic_DNA"/>
</dbReference>
<feature type="coiled-coil region" evidence="1">
    <location>
        <begin position="266"/>
        <end position="332"/>
    </location>
</feature>
<feature type="region of interest" description="Disordered" evidence="2">
    <location>
        <begin position="1058"/>
        <end position="1079"/>
    </location>
</feature>
<feature type="coiled-coil region" evidence="1">
    <location>
        <begin position="526"/>
        <end position="553"/>
    </location>
</feature>
<accession>A0A432P3S9</accession>
<evidence type="ECO:0000259" key="3">
    <source>
        <dbReference type="Pfam" id="PF06791"/>
    </source>
</evidence>
<name>A0A432P3S9_9HYPH</name>
<organism evidence="4 5">
    <name type="scientific">Rhizobium chutanense</name>
    <dbReference type="NCBI Taxonomy" id="2035448"/>
    <lineage>
        <taxon>Bacteria</taxon>
        <taxon>Pseudomonadati</taxon>
        <taxon>Pseudomonadota</taxon>
        <taxon>Alphaproteobacteria</taxon>
        <taxon>Hyphomicrobiales</taxon>
        <taxon>Rhizobiaceae</taxon>
        <taxon>Rhizobium/Agrobacterium group</taxon>
        <taxon>Rhizobium</taxon>
    </lineage>
</organism>
<dbReference type="OrthoDB" id="8421800at2"/>
<dbReference type="AlphaFoldDB" id="A0A432P3S9"/>
<comment type="caution">
    <text evidence="4">The sequence shown here is derived from an EMBL/GenBank/DDBJ whole genome shotgun (WGS) entry which is preliminary data.</text>
</comment>
<proteinExistence type="predicted"/>
<feature type="coiled-coil region" evidence="1">
    <location>
        <begin position="578"/>
        <end position="605"/>
    </location>
</feature>
<sequence>MANVEIRTLRVSAEMDASKYTAGAQQKVAADDRMKQSGKGLGDSLTENDQKISAATNVLAKLSRQYIDGYATTQRFNQAVNQLTRGVELGKIEMTQASAILDGIYRKYGMMADAARIAERGQIELSKAVQQANARFEEQSRVVPANRIGAVIANDNQAQFRRQNLGAQVQDIGVSLYGGMPVTTVLLQQGSQIVGLYGGNGGVNALLKDLGVIISAAARYLGPFAAAGALAYGVYKLFAANTAEAGLAVSDLTKSLAAQAAPMGAVQSQLSELQRLQADYAKALNTTARTHDVASAAIVAGTEREYEAKRALLELELKRQEAARAVAQSELEITSLRLRAAVAQQVTTNMDLERQGFSDPRIGRFTQLPDSITGLEKTRDVLANNPLSDKVKELNANLSLTDIALQKLREGLGLVGPAASGQVGQINELSKALEELRRVGTAAISPIDEATRRAMAAIPVVNGVLDEEARRRVLAGQREAQRRIDNQNPTVVNGDGVRVGVPMPTARPNIEMEGLPGEEKAGKSAAEAYRDLIKNANDRIEQMKLEAKIAGETGIAQQKMRMELELLQQAQEKGRTVTAEQRAEIEKLSEAYAKAATEAAKVRLNADLRFEREQLFRSSDDQQIASRLRGVGLPVDLDSQEARVMRENIRIQELRNGVKGFFTDFRDGLLQGDSIGKALGDAIINALNNALTKLTDRWIEQLVNSIVGTGAGGGLLGSLGIGGAGANDNFKANTTLGQLIGANDNLGSAPVIPVTRGSLGSISAYAAAIRSIESSGNYSALGPVTSSGDRAYGAYQVMGANVAPWTRQALGYSLSPSQFLASSSAQDAVFQKVYGGYVSRYGASGAAQAWFGGPGSVGGGGNAADMLGTTGTQYVDKFNNALMRLSGTTESATGGLQNFSPAVGSATQSLGTFGNGLGQMGNTLSTGAAGGGSSGGGGLFGWLSSIFGGGSASTGVPASSVFNVRGYADGTDFAPGGLTMVGERGRELVNLPRGSQVVPNHKTEAMLGGSRSPANVNVKFNVINNNGSNVRTERRDTNDGPQFDLIIDEAVAAKLNTPGSRTRRAAKSQFGLTEGLARR</sequence>
<keyword evidence="1" id="KW-0175">Coiled coil</keyword>
<gene>
    <name evidence="4" type="ORF">EFR84_11525</name>
</gene>
<reference evidence="4 5" key="1">
    <citation type="submission" date="2018-11" db="EMBL/GenBank/DDBJ databases">
        <title>Rhizobium chutanense sp. nov., isolated from root nodules of Phaseolus vulgaris in China.</title>
        <authorList>
            <person name="Huo Y."/>
        </authorList>
    </citation>
    <scope>NUCLEOTIDE SEQUENCE [LARGE SCALE GENOMIC DNA]</scope>
    <source>
        <strain evidence="4 5">C16</strain>
    </source>
</reference>
<evidence type="ECO:0000313" key="5">
    <source>
        <dbReference type="Proteomes" id="UP000278081"/>
    </source>
</evidence>
<evidence type="ECO:0000256" key="2">
    <source>
        <dbReference type="SAM" id="MobiDB-lite"/>
    </source>
</evidence>
<protein>
    <recommendedName>
        <fullName evidence="3">Bacteriophage tail tape measure N-terminal domain-containing protein</fullName>
    </recommendedName>
</protein>